<dbReference type="Proteomes" id="UP000054018">
    <property type="component" value="Unassembled WGS sequence"/>
</dbReference>
<gene>
    <name evidence="1" type="ORF">PISMIDRAFT_139277</name>
</gene>
<organism evidence="1 2">
    <name type="scientific">Pisolithus microcarpus 441</name>
    <dbReference type="NCBI Taxonomy" id="765257"/>
    <lineage>
        <taxon>Eukaryota</taxon>
        <taxon>Fungi</taxon>
        <taxon>Dikarya</taxon>
        <taxon>Basidiomycota</taxon>
        <taxon>Agaricomycotina</taxon>
        <taxon>Agaricomycetes</taxon>
        <taxon>Agaricomycetidae</taxon>
        <taxon>Boletales</taxon>
        <taxon>Sclerodermatineae</taxon>
        <taxon>Pisolithaceae</taxon>
        <taxon>Pisolithus</taxon>
    </lineage>
</organism>
<reference evidence="1 2" key="1">
    <citation type="submission" date="2014-04" db="EMBL/GenBank/DDBJ databases">
        <authorList>
            <consortium name="DOE Joint Genome Institute"/>
            <person name="Kuo A."/>
            <person name="Kohler A."/>
            <person name="Costa M.D."/>
            <person name="Nagy L.G."/>
            <person name="Floudas D."/>
            <person name="Copeland A."/>
            <person name="Barry K.W."/>
            <person name="Cichocki N."/>
            <person name="Veneault-Fourrey C."/>
            <person name="LaButti K."/>
            <person name="Lindquist E.A."/>
            <person name="Lipzen A."/>
            <person name="Lundell T."/>
            <person name="Morin E."/>
            <person name="Murat C."/>
            <person name="Sun H."/>
            <person name="Tunlid A."/>
            <person name="Henrissat B."/>
            <person name="Grigoriev I.V."/>
            <person name="Hibbett D.S."/>
            <person name="Martin F."/>
            <person name="Nordberg H.P."/>
            <person name="Cantor M.N."/>
            <person name="Hua S.X."/>
        </authorList>
    </citation>
    <scope>NUCLEOTIDE SEQUENCE [LARGE SCALE GENOMIC DNA]</scope>
    <source>
        <strain evidence="1 2">441</strain>
    </source>
</reference>
<evidence type="ECO:0000313" key="1">
    <source>
        <dbReference type="EMBL" id="KIK31268.1"/>
    </source>
</evidence>
<name>A0A0D0AGR2_9AGAM</name>
<protein>
    <submittedName>
        <fullName evidence="1">Uncharacterized protein</fullName>
    </submittedName>
</protein>
<evidence type="ECO:0000313" key="2">
    <source>
        <dbReference type="Proteomes" id="UP000054018"/>
    </source>
</evidence>
<proteinExistence type="predicted"/>
<dbReference type="AlphaFoldDB" id="A0A0D0AGR2"/>
<reference evidence="2" key="2">
    <citation type="submission" date="2015-01" db="EMBL/GenBank/DDBJ databases">
        <title>Evolutionary Origins and Diversification of the Mycorrhizal Mutualists.</title>
        <authorList>
            <consortium name="DOE Joint Genome Institute"/>
            <consortium name="Mycorrhizal Genomics Consortium"/>
            <person name="Kohler A."/>
            <person name="Kuo A."/>
            <person name="Nagy L.G."/>
            <person name="Floudas D."/>
            <person name="Copeland A."/>
            <person name="Barry K.W."/>
            <person name="Cichocki N."/>
            <person name="Veneault-Fourrey C."/>
            <person name="LaButti K."/>
            <person name="Lindquist E.A."/>
            <person name="Lipzen A."/>
            <person name="Lundell T."/>
            <person name="Morin E."/>
            <person name="Murat C."/>
            <person name="Riley R."/>
            <person name="Ohm R."/>
            <person name="Sun H."/>
            <person name="Tunlid A."/>
            <person name="Henrissat B."/>
            <person name="Grigoriev I.V."/>
            <person name="Hibbett D.S."/>
            <person name="Martin F."/>
        </authorList>
    </citation>
    <scope>NUCLEOTIDE SEQUENCE [LARGE SCALE GENOMIC DNA]</scope>
    <source>
        <strain evidence="2">441</strain>
    </source>
</reference>
<sequence>MSQIRSSFQTEIYCLLQQAGNPYWAGCLRGVFIDGGHLTHVYRAISSRFRDCSPLICDWPVVCLLSALPFNCDCFKQLPL</sequence>
<dbReference type="EMBL" id="KN833685">
    <property type="protein sequence ID" value="KIK31268.1"/>
    <property type="molecule type" value="Genomic_DNA"/>
</dbReference>
<accession>A0A0D0AGR2</accession>
<keyword evidence="2" id="KW-1185">Reference proteome</keyword>
<dbReference type="HOGENOM" id="CLU_2590647_0_0_1"/>